<gene>
    <name evidence="1" type="ORF">DJ019_17285</name>
</gene>
<protein>
    <recommendedName>
        <fullName evidence="3">MarR family transcriptional regulator</fullName>
    </recommendedName>
</protein>
<dbReference type="SUPFAM" id="SSF46785">
    <property type="entry name" value="Winged helix' DNA-binding domain"/>
    <property type="match status" value="1"/>
</dbReference>
<evidence type="ECO:0000313" key="1">
    <source>
        <dbReference type="EMBL" id="RAK63026.1"/>
    </source>
</evidence>
<dbReference type="Pfam" id="PF25212">
    <property type="entry name" value="HVO_A0114"/>
    <property type="match status" value="1"/>
</dbReference>
<dbReference type="OrthoDB" id="7471569at2"/>
<dbReference type="InterPro" id="IPR036390">
    <property type="entry name" value="WH_DNA-bd_sf"/>
</dbReference>
<dbReference type="InterPro" id="IPR036388">
    <property type="entry name" value="WH-like_DNA-bd_sf"/>
</dbReference>
<organism evidence="1 2">
    <name type="scientific">Phenylobacterium kunshanense</name>
    <dbReference type="NCBI Taxonomy" id="1445034"/>
    <lineage>
        <taxon>Bacteria</taxon>
        <taxon>Pseudomonadati</taxon>
        <taxon>Pseudomonadota</taxon>
        <taxon>Alphaproteobacteria</taxon>
        <taxon>Caulobacterales</taxon>
        <taxon>Caulobacteraceae</taxon>
        <taxon>Phenylobacterium</taxon>
    </lineage>
</organism>
<reference evidence="1 2" key="1">
    <citation type="submission" date="2018-05" db="EMBL/GenBank/DDBJ databases">
        <authorList>
            <person name="Lanie J.A."/>
            <person name="Ng W.-L."/>
            <person name="Kazmierczak K.M."/>
            <person name="Andrzejewski T.M."/>
            <person name="Davidsen T.M."/>
            <person name="Wayne K.J."/>
            <person name="Tettelin H."/>
            <person name="Glass J.I."/>
            <person name="Rusch D."/>
            <person name="Podicherti R."/>
            <person name="Tsui H.-C.T."/>
            <person name="Winkler M.E."/>
        </authorList>
    </citation>
    <scope>NUCLEOTIDE SEQUENCE [LARGE SCALE GENOMIC DNA]</scope>
    <source>
        <strain evidence="1 2">BUT-10</strain>
    </source>
</reference>
<evidence type="ECO:0008006" key="3">
    <source>
        <dbReference type="Google" id="ProtNLM"/>
    </source>
</evidence>
<proteinExistence type="predicted"/>
<keyword evidence="2" id="KW-1185">Reference proteome</keyword>
<name>A0A328BB29_9CAUL</name>
<sequence length="116" mass="13226">MTKEVKVQVGGTLRDDLVAFREAWKRAEGGDFQKERILSFESWEGLASVMTGERYRLLRHLHSHPEKSINALAQSLQRQYRRVHEDVTVLERAGLVERANGEVRATADKLNAVVVL</sequence>
<comment type="caution">
    <text evidence="1">The sequence shown here is derived from an EMBL/GenBank/DDBJ whole genome shotgun (WGS) entry which is preliminary data.</text>
</comment>
<accession>A0A328BB29</accession>
<dbReference type="AlphaFoldDB" id="A0A328BB29"/>
<dbReference type="Gene3D" id="1.10.10.10">
    <property type="entry name" value="Winged helix-like DNA-binding domain superfamily/Winged helix DNA-binding domain"/>
    <property type="match status" value="1"/>
</dbReference>
<dbReference type="Proteomes" id="UP000249524">
    <property type="component" value="Unassembled WGS sequence"/>
</dbReference>
<dbReference type="RefSeq" id="WP_111277356.1">
    <property type="nucleotide sequence ID" value="NZ_QFYS01000009.1"/>
</dbReference>
<evidence type="ECO:0000313" key="2">
    <source>
        <dbReference type="Proteomes" id="UP000249524"/>
    </source>
</evidence>
<dbReference type="EMBL" id="QFYS01000009">
    <property type="protein sequence ID" value="RAK63026.1"/>
    <property type="molecule type" value="Genomic_DNA"/>
</dbReference>